<feature type="transmembrane region" description="Helical" evidence="6">
    <location>
        <begin position="51"/>
        <end position="71"/>
    </location>
</feature>
<organism evidence="7 8">
    <name type="scientific">Mesorhizobium opportunistum</name>
    <dbReference type="NCBI Taxonomy" id="593909"/>
    <lineage>
        <taxon>Bacteria</taxon>
        <taxon>Pseudomonadati</taxon>
        <taxon>Pseudomonadota</taxon>
        <taxon>Alphaproteobacteria</taxon>
        <taxon>Hyphomicrobiales</taxon>
        <taxon>Phyllobacteriaceae</taxon>
        <taxon>Mesorhizobium</taxon>
    </lineage>
</organism>
<dbReference type="Proteomes" id="UP001464387">
    <property type="component" value="Unassembled WGS sequence"/>
</dbReference>
<dbReference type="Pfam" id="PF02653">
    <property type="entry name" value="BPD_transp_2"/>
    <property type="match status" value="1"/>
</dbReference>
<feature type="transmembrane region" description="Helical" evidence="6">
    <location>
        <begin position="216"/>
        <end position="240"/>
    </location>
</feature>
<comment type="caution">
    <text evidence="7">The sequence shown here is derived from an EMBL/GenBank/DDBJ whole genome shotgun (WGS) entry which is preliminary data.</text>
</comment>
<feature type="transmembrane region" description="Helical" evidence="6">
    <location>
        <begin position="171"/>
        <end position="189"/>
    </location>
</feature>
<evidence type="ECO:0000256" key="5">
    <source>
        <dbReference type="ARBA" id="ARBA00023136"/>
    </source>
</evidence>
<feature type="transmembrane region" description="Helical" evidence="6">
    <location>
        <begin position="277"/>
        <end position="296"/>
    </location>
</feature>
<protein>
    <submittedName>
        <fullName evidence="7">ABC transporter permease</fullName>
    </submittedName>
</protein>
<keyword evidence="3 6" id="KW-0812">Transmembrane</keyword>
<dbReference type="EMBL" id="JAMYPJ010000012">
    <property type="protein sequence ID" value="MER8933550.1"/>
    <property type="molecule type" value="Genomic_DNA"/>
</dbReference>
<keyword evidence="2" id="KW-1003">Cell membrane</keyword>
<evidence type="ECO:0000256" key="4">
    <source>
        <dbReference type="ARBA" id="ARBA00022989"/>
    </source>
</evidence>
<evidence type="ECO:0000313" key="8">
    <source>
        <dbReference type="Proteomes" id="UP001464387"/>
    </source>
</evidence>
<evidence type="ECO:0000256" key="1">
    <source>
        <dbReference type="ARBA" id="ARBA00004651"/>
    </source>
</evidence>
<keyword evidence="8" id="KW-1185">Reference proteome</keyword>
<evidence type="ECO:0000256" key="6">
    <source>
        <dbReference type="SAM" id="Phobius"/>
    </source>
</evidence>
<dbReference type="RefSeq" id="WP_352569391.1">
    <property type="nucleotide sequence ID" value="NZ_JAMYMY010000032.1"/>
</dbReference>
<dbReference type="PANTHER" id="PTHR32196">
    <property type="entry name" value="ABC TRANSPORTER PERMEASE PROTEIN YPHD-RELATED-RELATED"/>
    <property type="match status" value="1"/>
</dbReference>
<keyword evidence="4 6" id="KW-1133">Transmembrane helix</keyword>
<evidence type="ECO:0000313" key="7">
    <source>
        <dbReference type="EMBL" id="MER8933550.1"/>
    </source>
</evidence>
<dbReference type="InterPro" id="IPR001851">
    <property type="entry name" value="ABC_transp_permease"/>
</dbReference>
<evidence type="ECO:0000256" key="2">
    <source>
        <dbReference type="ARBA" id="ARBA00022475"/>
    </source>
</evidence>
<dbReference type="PANTHER" id="PTHR32196:SF72">
    <property type="entry name" value="RIBOSE IMPORT PERMEASE PROTEIN RBSC"/>
    <property type="match status" value="1"/>
</dbReference>
<accession>A0ABV1YEH0</accession>
<feature type="transmembrane region" description="Helical" evidence="6">
    <location>
        <begin position="133"/>
        <end position="151"/>
    </location>
</feature>
<sequence length="329" mass="34094">MSLQPLGALARNPRIERSQHLLVPIILVFLLLLVAALRGPRLFTSDGIGGAIIVAAPLILAALALTPIALAGRGGVDLSVGPLLGFINVSLVKWLVENGVTSPVLVVGYVVAAGVIYQVLMAAIIIYVRVAPIIVTLSGYLVLTGVNLVVMDRPSGFAPDWMQDWGYGTAILSPIFYILVGMIVLWFAFSRTAFYQQILLTGADERMAFANGVNTVAARFGAHIVAGIFTGVAALTYTALIASGDPTQGNTYTLAAVTALVLGGTSLAGGSGGGLGSILGAISIYLISYALSTYSFGNVSGYVTQLSTGGILILSLLVNSLMNKKGGRP</sequence>
<name>A0ABV1YEH0_9HYPH</name>
<gene>
    <name evidence="7" type="ORF">NKI33_11300</name>
</gene>
<keyword evidence="5 6" id="KW-0472">Membrane</keyword>
<feature type="transmembrane region" description="Helical" evidence="6">
    <location>
        <begin position="302"/>
        <end position="322"/>
    </location>
</feature>
<evidence type="ECO:0000256" key="3">
    <source>
        <dbReference type="ARBA" id="ARBA00022692"/>
    </source>
</evidence>
<reference evidence="7 8" key="1">
    <citation type="journal article" date="2024" name="Proc. Natl. Acad. Sci. U.S.A.">
        <title>The evolutionary genomics of adaptation to stress in wild rhizobium bacteria.</title>
        <authorList>
            <person name="Kehlet-Delgado H."/>
            <person name="Montoya A.P."/>
            <person name="Jensen K.T."/>
            <person name="Wendlandt C.E."/>
            <person name="Dexheimer C."/>
            <person name="Roberts M."/>
            <person name="Torres Martinez L."/>
            <person name="Friesen M.L."/>
            <person name="Griffitts J.S."/>
            <person name="Porter S.S."/>
        </authorList>
    </citation>
    <scope>NUCLEOTIDE SEQUENCE [LARGE SCALE GENOMIC DNA]</scope>
    <source>
        <strain evidence="7 8">M0729</strain>
    </source>
</reference>
<feature type="transmembrane region" description="Helical" evidence="6">
    <location>
        <begin position="102"/>
        <end position="126"/>
    </location>
</feature>
<feature type="transmembrane region" description="Helical" evidence="6">
    <location>
        <begin position="78"/>
        <end position="96"/>
    </location>
</feature>
<proteinExistence type="predicted"/>
<feature type="transmembrane region" description="Helical" evidence="6">
    <location>
        <begin position="21"/>
        <end position="39"/>
    </location>
</feature>
<comment type="subcellular location">
    <subcellularLocation>
        <location evidence="1">Cell membrane</location>
        <topology evidence="1">Multi-pass membrane protein</topology>
    </subcellularLocation>
</comment>